<feature type="transmembrane region" description="Helical" evidence="2">
    <location>
        <begin position="103"/>
        <end position="121"/>
    </location>
</feature>
<evidence type="ECO:0000256" key="2">
    <source>
        <dbReference type="SAM" id="Phobius"/>
    </source>
</evidence>
<sequence length="245" mass="26874">MESLDEITKNNSSKKGFFKHVFNFDDDSKEEMLNIVQYSVLALLPVIILNKAMQRYVPEADEEKGNVEILAEILIQIIAMFLGLLIIHRIITFIPTYSGAKYADFSVTNIILAVLLIVLSLQTKLGEKVSILADRVMELWEGKPAKKGNNKGTGNVKVSQPISQNQMAMNQSLSSQTTSLTQLPPPQMMSSSQAPSTDYNNMYQQDSTPLVGANSPSPSTSMYENFTPMAANEALGGSAFGGANW</sequence>
<feature type="compositionally biased region" description="Polar residues" evidence="1">
    <location>
        <begin position="197"/>
        <end position="219"/>
    </location>
</feature>
<proteinExistence type="predicted"/>
<feature type="compositionally biased region" description="Low complexity" evidence="1">
    <location>
        <begin position="171"/>
        <end position="196"/>
    </location>
</feature>
<accession>A0A6C0E2R8</accession>
<evidence type="ECO:0000256" key="1">
    <source>
        <dbReference type="SAM" id="MobiDB-lite"/>
    </source>
</evidence>
<feature type="transmembrane region" description="Helical" evidence="2">
    <location>
        <begin position="32"/>
        <end position="49"/>
    </location>
</feature>
<feature type="region of interest" description="Disordered" evidence="1">
    <location>
        <begin position="167"/>
        <end position="219"/>
    </location>
</feature>
<name>A0A6C0E2R8_9ZZZZ</name>
<keyword evidence="2" id="KW-0812">Transmembrane</keyword>
<feature type="transmembrane region" description="Helical" evidence="2">
    <location>
        <begin position="69"/>
        <end position="91"/>
    </location>
</feature>
<evidence type="ECO:0000313" key="3">
    <source>
        <dbReference type="EMBL" id="QHT22813.1"/>
    </source>
</evidence>
<keyword evidence="2" id="KW-1133">Transmembrane helix</keyword>
<dbReference type="EMBL" id="MN739721">
    <property type="protein sequence ID" value="QHT22813.1"/>
    <property type="molecule type" value="Genomic_DNA"/>
</dbReference>
<keyword evidence="2" id="KW-0472">Membrane</keyword>
<protein>
    <submittedName>
        <fullName evidence="3">Uncharacterized protein</fullName>
    </submittedName>
</protein>
<reference evidence="3" key="1">
    <citation type="journal article" date="2020" name="Nature">
        <title>Giant virus diversity and host interactions through global metagenomics.</title>
        <authorList>
            <person name="Schulz F."/>
            <person name="Roux S."/>
            <person name="Paez-Espino D."/>
            <person name="Jungbluth S."/>
            <person name="Walsh D.A."/>
            <person name="Denef V.J."/>
            <person name="McMahon K.D."/>
            <person name="Konstantinidis K.T."/>
            <person name="Eloe-Fadrosh E.A."/>
            <person name="Kyrpides N.C."/>
            <person name="Woyke T."/>
        </authorList>
    </citation>
    <scope>NUCLEOTIDE SEQUENCE</scope>
    <source>
        <strain evidence="3">GVMAG-M-3300023179-114</strain>
    </source>
</reference>
<organism evidence="3">
    <name type="scientific">viral metagenome</name>
    <dbReference type="NCBI Taxonomy" id="1070528"/>
    <lineage>
        <taxon>unclassified sequences</taxon>
        <taxon>metagenomes</taxon>
        <taxon>organismal metagenomes</taxon>
    </lineage>
</organism>
<dbReference type="AlphaFoldDB" id="A0A6C0E2R8"/>